<dbReference type="GO" id="GO:0005829">
    <property type="term" value="C:cytosol"/>
    <property type="evidence" value="ECO:0007669"/>
    <property type="project" value="TreeGrafter"/>
</dbReference>
<proteinExistence type="inferred from homology"/>
<evidence type="ECO:0000256" key="6">
    <source>
        <dbReference type="HAMAP-Rule" id="MF_00693"/>
    </source>
</evidence>
<evidence type="ECO:0000256" key="2">
    <source>
        <dbReference type="ARBA" id="ARBA00022490"/>
    </source>
</evidence>
<evidence type="ECO:0000259" key="8">
    <source>
        <dbReference type="Pfam" id="PF20772"/>
    </source>
</evidence>
<name>A0A9D1CJC4_9FIRM</name>
<evidence type="ECO:0000259" key="7">
    <source>
        <dbReference type="Pfam" id="PF01709"/>
    </source>
</evidence>
<dbReference type="Pfam" id="PF20772">
    <property type="entry name" value="TACO1_YebC_N"/>
    <property type="match status" value="1"/>
</dbReference>
<dbReference type="InterPro" id="IPR029072">
    <property type="entry name" value="YebC-like"/>
</dbReference>
<feature type="domain" description="TACO1/YebC-like N-terminal" evidence="8">
    <location>
        <begin position="5"/>
        <end position="76"/>
    </location>
</feature>
<dbReference type="NCBIfam" id="NF001030">
    <property type="entry name" value="PRK00110.1"/>
    <property type="match status" value="1"/>
</dbReference>
<dbReference type="FunFam" id="3.30.70.980:FF:000002">
    <property type="entry name" value="Probable transcriptional regulatory protein YebC"/>
    <property type="match status" value="1"/>
</dbReference>
<evidence type="ECO:0000256" key="1">
    <source>
        <dbReference type="ARBA" id="ARBA00008724"/>
    </source>
</evidence>
<comment type="subcellular location">
    <subcellularLocation>
        <location evidence="6">Cytoplasm</location>
    </subcellularLocation>
</comment>
<dbReference type="FunFam" id="1.10.10.200:FF:000002">
    <property type="entry name" value="Probable transcriptional regulatory protein CLM62_37755"/>
    <property type="match status" value="1"/>
</dbReference>
<keyword evidence="2 6" id="KW-0963">Cytoplasm</keyword>
<reference evidence="9" key="2">
    <citation type="journal article" date="2021" name="PeerJ">
        <title>Extensive microbial diversity within the chicken gut microbiome revealed by metagenomics and culture.</title>
        <authorList>
            <person name="Gilroy R."/>
            <person name="Ravi A."/>
            <person name="Getino M."/>
            <person name="Pursley I."/>
            <person name="Horton D.L."/>
            <person name="Alikhan N.F."/>
            <person name="Baker D."/>
            <person name="Gharbi K."/>
            <person name="Hall N."/>
            <person name="Watson M."/>
            <person name="Adriaenssens E.M."/>
            <person name="Foster-Nyarko E."/>
            <person name="Jarju S."/>
            <person name="Secka A."/>
            <person name="Antonio M."/>
            <person name="Oren A."/>
            <person name="Chaudhuri R.R."/>
            <person name="La Ragione R."/>
            <person name="Hildebrand F."/>
            <person name="Pallen M.J."/>
        </authorList>
    </citation>
    <scope>NUCLEOTIDE SEQUENCE</scope>
    <source>
        <strain evidence="9">ChiHile30-977</strain>
    </source>
</reference>
<evidence type="ECO:0000256" key="4">
    <source>
        <dbReference type="ARBA" id="ARBA00023125"/>
    </source>
</evidence>
<dbReference type="Gene3D" id="3.30.70.980">
    <property type="match status" value="2"/>
</dbReference>
<sequence>MSGHSKWANIKHKKGKADAARGKIFTKIGREIAIAVREGGSDPETNGKLRDVVAKAKANNMPNDNILRSIKKAAGELGSVNYEEITYEGYSAGGMAVLVECVTDNRNRTASDIRHYFDKFGGNLGATGSVGWMFDRKGLIVVDRKPGMDEDEVMMAALEAGASDVQTLDDAFEIYTEVGDFSAVREALEKERMSFLSAELTRIPQNTVDIGDAEVLEKIEKLLEALDDMDDVQNVYHNGNLPEDEEEDE</sequence>
<dbReference type="GO" id="GO:0006355">
    <property type="term" value="P:regulation of DNA-templated transcription"/>
    <property type="evidence" value="ECO:0007669"/>
    <property type="project" value="UniProtKB-UniRule"/>
</dbReference>
<dbReference type="Gene3D" id="1.10.10.200">
    <property type="match status" value="1"/>
</dbReference>
<dbReference type="InterPro" id="IPR048300">
    <property type="entry name" value="TACO1_YebC-like_2nd/3rd_dom"/>
</dbReference>
<keyword evidence="3 6" id="KW-0805">Transcription regulation</keyword>
<evidence type="ECO:0000313" key="10">
    <source>
        <dbReference type="Proteomes" id="UP000886819"/>
    </source>
</evidence>
<evidence type="ECO:0000256" key="5">
    <source>
        <dbReference type="ARBA" id="ARBA00023163"/>
    </source>
</evidence>
<dbReference type="InterPro" id="IPR002876">
    <property type="entry name" value="Transcrip_reg_TACO1-like"/>
</dbReference>
<dbReference type="Proteomes" id="UP000886819">
    <property type="component" value="Unassembled WGS sequence"/>
</dbReference>
<dbReference type="NCBIfam" id="TIGR01033">
    <property type="entry name" value="YebC/PmpR family DNA-binding transcriptional regulator"/>
    <property type="match status" value="1"/>
</dbReference>
<dbReference type="NCBIfam" id="NF009044">
    <property type="entry name" value="PRK12378.1"/>
    <property type="match status" value="1"/>
</dbReference>
<gene>
    <name evidence="9" type="ORF">IAA66_10680</name>
</gene>
<dbReference type="InterPro" id="IPR026564">
    <property type="entry name" value="Transcrip_reg_TACO1-like_dom3"/>
</dbReference>
<protein>
    <recommendedName>
        <fullName evidence="6">Probable transcriptional regulatory protein IAA66_10680</fullName>
    </recommendedName>
</protein>
<dbReference type="PANTHER" id="PTHR12532">
    <property type="entry name" value="TRANSLATIONAL ACTIVATOR OF CYTOCHROME C OXIDASE 1"/>
    <property type="match status" value="1"/>
</dbReference>
<dbReference type="AlphaFoldDB" id="A0A9D1CJC4"/>
<dbReference type="GO" id="GO:0003677">
    <property type="term" value="F:DNA binding"/>
    <property type="evidence" value="ECO:0007669"/>
    <property type="project" value="UniProtKB-UniRule"/>
</dbReference>
<keyword evidence="5 6" id="KW-0804">Transcription</keyword>
<dbReference type="PANTHER" id="PTHR12532:SF6">
    <property type="entry name" value="TRANSCRIPTIONAL REGULATORY PROTEIN YEBC-RELATED"/>
    <property type="match status" value="1"/>
</dbReference>
<dbReference type="EMBL" id="DVFI01000148">
    <property type="protein sequence ID" value="HIQ64026.1"/>
    <property type="molecule type" value="Genomic_DNA"/>
</dbReference>
<comment type="similarity">
    <text evidence="1 6">Belongs to the TACO1 family.</text>
</comment>
<dbReference type="InterPro" id="IPR017856">
    <property type="entry name" value="Integrase-like_N"/>
</dbReference>
<feature type="domain" description="TACO1/YebC-like second and third" evidence="7">
    <location>
        <begin position="82"/>
        <end position="238"/>
    </location>
</feature>
<keyword evidence="4 6" id="KW-0238">DNA-binding</keyword>
<comment type="caution">
    <text evidence="9">The sequence shown here is derived from an EMBL/GenBank/DDBJ whole genome shotgun (WGS) entry which is preliminary data.</text>
</comment>
<organism evidence="9 10">
    <name type="scientific">Candidatus Avichristensenella intestinipullorum</name>
    <dbReference type="NCBI Taxonomy" id="2840693"/>
    <lineage>
        <taxon>Bacteria</taxon>
        <taxon>Bacillati</taxon>
        <taxon>Bacillota</taxon>
        <taxon>Clostridia</taxon>
        <taxon>Candidatus Avichristensenella</taxon>
    </lineage>
</organism>
<dbReference type="Pfam" id="PF01709">
    <property type="entry name" value="Transcrip_reg"/>
    <property type="match status" value="1"/>
</dbReference>
<dbReference type="SUPFAM" id="SSF75625">
    <property type="entry name" value="YebC-like"/>
    <property type="match status" value="1"/>
</dbReference>
<reference evidence="9" key="1">
    <citation type="submission" date="2020-10" db="EMBL/GenBank/DDBJ databases">
        <authorList>
            <person name="Gilroy R."/>
        </authorList>
    </citation>
    <scope>NUCLEOTIDE SEQUENCE</scope>
    <source>
        <strain evidence="9">ChiHile30-977</strain>
    </source>
</reference>
<accession>A0A9D1CJC4</accession>
<dbReference type="HAMAP" id="MF_00693">
    <property type="entry name" value="Transcrip_reg_TACO1"/>
    <property type="match status" value="1"/>
</dbReference>
<dbReference type="InterPro" id="IPR049083">
    <property type="entry name" value="TACO1_YebC_N"/>
</dbReference>
<evidence type="ECO:0000256" key="3">
    <source>
        <dbReference type="ARBA" id="ARBA00023015"/>
    </source>
</evidence>
<evidence type="ECO:0000313" key="9">
    <source>
        <dbReference type="EMBL" id="HIQ64026.1"/>
    </source>
</evidence>